<sequence length="135" mass="14986">MADVIGFCASCSVLVEAKASRRNFLADRLKPERRDKCRSLDLYRFYLTPPDVIGLADLPPGWGLLHAQGARVIDVLRPLGNMWPGAGFELRGWTEFQHPVNEVAERGVLFSIARRLAEAQPRRPGGPPLTPQSLP</sequence>
<evidence type="ECO:0000313" key="2">
    <source>
        <dbReference type="Proteomes" id="UP001293718"/>
    </source>
</evidence>
<accession>A0ABU5I989</accession>
<dbReference type="EMBL" id="JAXOJX010000003">
    <property type="protein sequence ID" value="MDZ5455669.1"/>
    <property type="molecule type" value="Genomic_DNA"/>
</dbReference>
<organism evidence="1 2">
    <name type="scientific">Azohydromonas lata</name>
    <dbReference type="NCBI Taxonomy" id="45677"/>
    <lineage>
        <taxon>Bacteria</taxon>
        <taxon>Pseudomonadati</taxon>
        <taxon>Pseudomonadota</taxon>
        <taxon>Betaproteobacteria</taxon>
        <taxon>Burkholderiales</taxon>
        <taxon>Sphaerotilaceae</taxon>
        <taxon>Azohydromonas</taxon>
    </lineage>
</organism>
<evidence type="ECO:0008006" key="3">
    <source>
        <dbReference type="Google" id="ProtNLM"/>
    </source>
</evidence>
<protein>
    <recommendedName>
        <fullName evidence="3">Holliday junction resolvase</fullName>
    </recommendedName>
</protein>
<proteinExistence type="predicted"/>
<evidence type="ECO:0000313" key="1">
    <source>
        <dbReference type="EMBL" id="MDZ5455669.1"/>
    </source>
</evidence>
<gene>
    <name evidence="1" type="ORF">SM757_03690</name>
</gene>
<dbReference type="Proteomes" id="UP001293718">
    <property type="component" value="Unassembled WGS sequence"/>
</dbReference>
<comment type="caution">
    <text evidence="1">The sequence shown here is derived from an EMBL/GenBank/DDBJ whole genome shotgun (WGS) entry which is preliminary data.</text>
</comment>
<reference evidence="1 2" key="1">
    <citation type="submission" date="2023-11" db="EMBL/GenBank/DDBJ databases">
        <title>Draft genome of Azohydromonas lata strain H1 (DSM1123), a polyhydroxyalkanoate producer.</title>
        <authorList>
            <person name="Traversa D."/>
            <person name="D'Addabbo P."/>
            <person name="Pazzani C."/>
            <person name="Manzari C."/>
            <person name="Chiara M."/>
            <person name="Scrascia M."/>
        </authorList>
    </citation>
    <scope>NUCLEOTIDE SEQUENCE [LARGE SCALE GENOMIC DNA]</scope>
    <source>
        <strain evidence="1 2">H1</strain>
    </source>
</reference>
<name>A0ABU5I989_9BURK</name>
<dbReference type="RefSeq" id="WP_322464423.1">
    <property type="nucleotide sequence ID" value="NZ_JAXOJX010000003.1"/>
</dbReference>
<keyword evidence="2" id="KW-1185">Reference proteome</keyword>